<name>A0AC34F4G7_9BILA</name>
<reference evidence="2" key="1">
    <citation type="submission" date="2022-11" db="UniProtKB">
        <authorList>
            <consortium name="WormBaseParasite"/>
        </authorList>
    </citation>
    <scope>IDENTIFICATION</scope>
</reference>
<dbReference type="Proteomes" id="UP000887579">
    <property type="component" value="Unplaced"/>
</dbReference>
<protein>
    <submittedName>
        <fullName evidence="2">Uncharacterized protein</fullName>
    </submittedName>
</protein>
<accession>A0AC34F4G7</accession>
<organism evidence="1 2">
    <name type="scientific">Panagrolaimus sp. ES5</name>
    <dbReference type="NCBI Taxonomy" id="591445"/>
    <lineage>
        <taxon>Eukaryota</taxon>
        <taxon>Metazoa</taxon>
        <taxon>Ecdysozoa</taxon>
        <taxon>Nematoda</taxon>
        <taxon>Chromadorea</taxon>
        <taxon>Rhabditida</taxon>
        <taxon>Tylenchina</taxon>
        <taxon>Panagrolaimomorpha</taxon>
        <taxon>Panagrolaimoidea</taxon>
        <taxon>Panagrolaimidae</taxon>
        <taxon>Panagrolaimus</taxon>
    </lineage>
</organism>
<dbReference type="WBParaSite" id="ES5_v2.g11869.t1">
    <property type="protein sequence ID" value="ES5_v2.g11869.t1"/>
    <property type="gene ID" value="ES5_v2.g11869"/>
</dbReference>
<evidence type="ECO:0000313" key="2">
    <source>
        <dbReference type="WBParaSite" id="ES5_v2.g11869.t1"/>
    </source>
</evidence>
<sequence length="486" mass="54862">MNEMNGYELVKRGKLVSDDENVIPLEESNKNFEIELLNGELKFQMCTNECYSGTVILCFDSDQPKTVPGSNKCDSSTQCEFRAGFSRENNKPLAKFFEKISPNPVAEGCYIVTVKSPKTKFVDVEDSSCYPKEYYDGKVVKIYVKQATPACFATIVNLDNRGELAFDDDKNKIDKVSDVPLEYELLHDALKFRMCTSECDNSIVILCFDSDEPKTVPGSNRCQSNQCEVQIGFSKDSAGKHKALFFKTFSNVKQATPDCFTRIIGAREWTPPTSTVPLITSTKLPTNAKESSISEETMWIIVAVVVVLLVIILACAGFWGYRYWKQKKTVTKSDGKKKLPDLKTSETTVVKQEKAIEETMEEKAKTTKDETVEEKKEVIQPKPKKAKHQNRDPKVVVKTPKKKTVEPTQEETPTNDKNVEPTVEDTNTNPSIIVQQRPKKCKRIFNIRRNNVDYCCCCCGIACNYFGLCRVLGISLLETKEDCNKI</sequence>
<evidence type="ECO:0000313" key="1">
    <source>
        <dbReference type="Proteomes" id="UP000887579"/>
    </source>
</evidence>
<proteinExistence type="predicted"/>